<keyword evidence="1" id="KW-0862">Zinc</keyword>
<accession>A0A1R3T4U6</accession>
<dbReference type="Proteomes" id="UP000187464">
    <property type="component" value="Chromosome I"/>
</dbReference>
<dbReference type="AlphaFoldDB" id="A0A1R3T4U6"/>
<evidence type="ECO:0000313" key="3">
    <source>
        <dbReference type="EMBL" id="SCD19607.1"/>
    </source>
</evidence>
<dbReference type="SUPFAM" id="SSF47473">
    <property type="entry name" value="EF-hand"/>
    <property type="match status" value="1"/>
</dbReference>
<proteinExistence type="predicted"/>
<reference evidence="4" key="1">
    <citation type="submission" date="2016-08" db="EMBL/GenBank/DDBJ databases">
        <authorList>
            <person name="Wibberg D."/>
        </authorList>
    </citation>
    <scope>NUCLEOTIDE SEQUENCE [LARGE SCALE GENOMIC DNA]</scope>
</reference>
<organism evidence="3 4">
    <name type="scientific">Proteiniphilum saccharofermentans</name>
    <dbReference type="NCBI Taxonomy" id="1642647"/>
    <lineage>
        <taxon>Bacteria</taxon>
        <taxon>Pseudomonadati</taxon>
        <taxon>Bacteroidota</taxon>
        <taxon>Bacteroidia</taxon>
        <taxon>Bacteroidales</taxon>
        <taxon>Dysgonomonadaceae</taxon>
        <taxon>Proteiniphilum</taxon>
    </lineage>
</organism>
<keyword evidence="1" id="KW-0863">Zinc-finger</keyword>
<feature type="domain" description="SWIM-type" evidence="2">
    <location>
        <begin position="26"/>
        <end position="62"/>
    </location>
</feature>
<dbReference type="InterPro" id="IPR007527">
    <property type="entry name" value="Znf_SWIM"/>
</dbReference>
<dbReference type="EMBL" id="LT605205">
    <property type="protein sequence ID" value="SCD19607.1"/>
    <property type="molecule type" value="Genomic_DNA"/>
</dbReference>
<gene>
    <name evidence="3" type="ORF">PSM36_0781</name>
</gene>
<protein>
    <recommendedName>
        <fullName evidence="2">SWIM-type domain-containing protein</fullName>
    </recommendedName>
</protein>
<name>A0A1R3T4U6_9BACT</name>
<dbReference type="InterPro" id="IPR011992">
    <property type="entry name" value="EF-hand-dom_pair"/>
</dbReference>
<sequence>MNKIIELQETSPNFWKARYRGNYGTYTIKIETDGKNTRNFSCSCPSDYYPCKHIPIVQASINERIHRNKVKPEKPVFESVVRGISLHDLQEFVIRFGSHNSSFQQAVLLELTPQQKQHGNIDYSEIIRCALEDIDFDMDDIYDYHYDSFEIDVLDQWLNKAREYIEQDNWKEAILIAKACLEEYAEWTRRIDVDPDGYISEEYLYGPFDILEKAYEAGCLTAEELLAYCKKEVGKNKYDKVTRNLFNDLLMNLTQDTDPEAYISMQDRLFSNLSDKSSYEAKQILERKIDFYKQRGDAQIARRILEENLQIEDFRQIIVKEMIADNKYKEAKRLINEYIQSKDTNNSFNGYHSCWDEYLLEIARKESNTKEIRRISRKFIDRAFHLTYYRLYKSTFSEDEWATENEKLIKHYQKGNNWFISSIADIFVEEKQTARLLAYLTKHLRCNILEQYYKHIADEFPEETVALFKQAVDEYMRNTGRDVYENSVKHFESMLKIDGGEKVVRQMIDDYQSRYKPRRAMIEIFTRFSKSRL</sequence>
<dbReference type="STRING" id="1642647.PSM36_0781"/>
<evidence type="ECO:0000256" key="1">
    <source>
        <dbReference type="PROSITE-ProRule" id="PRU00325"/>
    </source>
</evidence>
<dbReference type="RefSeq" id="WP_076929010.1">
    <property type="nucleotide sequence ID" value="NZ_LT605205.1"/>
</dbReference>
<dbReference type="GO" id="GO:0008270">
    <property type="term" value="F:zinc ion binding"/>
    <property type="evidence" value="ECO:0007669"/>
    <property type="project" value="UniProtKB-KW"/>
</dbReference>
<dbReference type="KEGG" id="psac:PSM36_0781"/>
<keyword evidence="1" id="KW-0479">Metal-binding</keyword>
<dbReference type="PROSITE" id="PS50966">
    <property type="entry name" value="ZF_SWIM"/>
    <property type="match status" value="1"/>
</dbReference>
<evidence type="ECO:0000259" key="2">
    <source>
        <dbReference type="PROSITE" id="PS50966"/>
    </source>
</evidence>
<keyword evidence="4" id="KW-1185">Reference proteome</keyword>
<evidence type="ECO:0000313" key="4">
    <source>
        <dbReference type="Proteomes" id="UP000187464"/>
    </source>
</evidence>